<sequence length="247" mass="27386">MLGELPSDFLRVTQAAPNDTDQQYALALDRQLNYSPVGRLNITVDQARLAKNYGITRMDPYVRLRVGHYVYETHTDSNGGKTPRWNKIVQCVLPPGVNSISVEIYDERSFTTDELIAWAQIPIPPTIFSGKTHEEWFLLDGKQGEGLEGTINLVLSYSTAPPAVSPVMVVPGTGTTLMGCSRPYAAVPVYQAPQQPPPPLIQQISEDDLKMVEEMFPNLDKDVIKSVLEVNNGNREATINSLLQMSQ</sequence>
<dbReference type="Gene3D" id="2.60.40.150">
    <property type="entry name" value="C2 domain"/>
    <property type="match status" value="1"/>
</dbReference>
<organism evidence="11 12">
    <name type="scientific">Parthenolecanium corni</name>
    <dbReference type="NCBI Taxonomy" id="536013"/>
    <lineage>
        <taxon>Eukaryota</taxon>
        <taxon>Metazoa</taxon>
        <taxon>Ecdysozoa</taxon>
        <taxon>Arthropoda</taxon>
        <taxon>Hexapoda</taxon>
        <taxon>Insecta</taxon>
        <taxon>Pterygota</taxon>
        <taxon>Neoptera</taxon>
        <taxon>Paraneoptera</taxon>
        <taxon>Hemiptera</taxon>
        <taxon>Sternorrhyncha</taxon>
        <taxon>Coccoidea</taxon>
        <taxon>Coccidae</taxon>
        <taxon>Parthenolecanium</taxon>
    </lineage>
</organism>
<dbReference type="CDD" id="cd14363">
    <property type="entry name" value="CUE_TOLIP"/>
    <property type="match status" value="1"/>
</dbReference>
<keyword evidence="12" id="KW-1185">Reference proteome</keyword>
<dbReference type="InterPro" id="IPR000008">
    <property type="entry name" value="C2_dom"/>
</dbReference>
<evidence type="ECO:0008006" key="13">
    <source>
        <dbReference type="Google" id="ProtNLM"/>
    </source>
</evidence>
<dbReference type="GO" id="GO:0005737">
    <property type="term" value="C:cytoplasm"/>
    <property type="evidence" value="ECO:0007669"/>
    <property type="project" value="UniProtKB-SubCell"/>
</dbReference>
<dbReference type="SUPFAM" id="SSF46934">
    <property type="entry name" value="UBA-like"/>
    <property type="match status" value="1"/>
</dbReference>
<dbReference type="InterPro" id="IPR035892">
    <property type="entry name" value="C2_domain_sf"/>
</dbReference>
<dbReference type="CDD" id="cd04016">
    <property type="entry name" value="C2_Tollip"/>
    <property type="match status" value="1"/>
</dbReference>
<dbReference type="FunFam" id="1.10.8.10:FF:000036">
    <property type="entry name" value="Toll-interacting protein-like Protein"/>
    <property type="match status" value="1"/>
</dbReference>
<keyword evidence="4" id="KW-0399">Innate immunity</keyword>
<dbReference type="SUPFAM" id="SSF49562">
    <property type="entry name" value="C2 domain (Calcium/lipid-binding domain, CaLB)"/>
    <property type="match status" value="1"/>
</dbReference>
<evidence type="ECO:0000259" key="10">
    <source>
        <dbReference type="PROSITE" id="PS51140"/>
    </source>
</evidence>
<dbReference type="GO" id="GO:0006914">
    <property type="term" value="P:autophagy"/>
    <property type="evidence" value="ECO:0007669"/>
    <property type="project" value="UniProtKB-KW"/>
</dbReference>
<evidence type="ECO:0000256" key="4">
    <source>
        <dbReference type="ARBA" id="ARBA00022588"/>
    </source>
</evidence>
<protein>
    <recommendedName>
        <fullName evidence="13">Toll-interacting protein</fullName>
    </recommendedName>
</protein>
<evidence type="ECO:0000256" key="3">
    <source>
        <dbReference type="ARBA" id="ARBA00022490"/>
    </source>
</evidence>
<accession>A0AAN9Y6M7</accession>
<dbReference type="PANTHER" id="PTHR16461">
    <property type="entry name" value="TOLL-INTERACTING PROTEIN"/>
    <property type="match status" value="1"/>
</dbReference>
<dbReference type="FunFam" id="2.60.40.150:FF:000214">
    <property type="entry name" value="Toll-interacting protein"/>
    <property type="match status" value="1"/>
</dbReference>
<dbReference type="Proteomes" id="UP001367676">
    <property type="component" value="Unassembled WGS sequence"/>
</dbReference>
<dbReference type="InterPro" id="IPR009060">
    <property type="entry name" value="UBA-like_sf"/>
</dbReference>
<proteinExistence type="inferred from homology"/>
<name>A0AAN9Y6M7_9HEMI</name>
<dbReference type="InterPro" id="IPR003892">
    <property type="entry name" value="CUE"/>
</dbReference>
<evidence type="ECO:0000256" key="7">
    <source>
        <dbReference type="ARBA" id="ARBA00023006"/>
    </source>
</evidence>
<evidence type="ECO:0000313" key="11">
    <source>
        <dbReference type="EMBL" id="KAK7601878.1"/>
    </source>
</evidence>
<keyword evidence="5" id="KW-0677">Repeat</keyword>
<dbReference type="PROSITE" id="PS50004">
    <property type="entry name" value="C2"/>
    <property type="match status" value="1"/>
</dbReference>
<keyword evidence="7" id="KW-0072">Autophagy</keyword>
<keyword evidence="3" id="KW-0963">Cytoplasm</keyword>
<dbReference type="GO" id="GO:0031624">
    <property type="term" value="F:ubiquitin conjugating enzyme binding"/>
    <property type="evidence" value="ECO:0007669"/>
    <property type="project" value="TreeGrafter"/>
</dbReference>
<evidence type="ECO:0000256" key="2">
    <source>
        <dbReference type="ARBA" id="ARBA00009278"/>
    </source>
</evidence>
<dbReference type="PANTHER" id="PTHR16461:SF5">
    <property type="entry name" value="TOLL-INTERACTING PROTEIN"/>
    <property type="match status" value="1"/>
</dbReference>
<dbReference type="GO" id="GO:0043130">
    <property type="term" value="F:ubiquitin binding"/>
    <property type="evidence" value="ECO:0007669"/>
    <property type="project" value="InterPro"/>
</dbReference>
<dbReference type="SMART" id="SM00239">
    <property type="entry name" value="C2"/>
    <property type="match status" value="1"/>
</dbReference>
<reference evidence="11 12" key="1">
    <citation type="submission" date="2024-03" db="EMBL/GenBank/DDBJ databases">
        <title>Adaptation during the transition from Ophiocordyceps entomopathogen to insect associate is accompanied by gene loss and intensified selection.</title>
        <authorList>
            <person name="Ward C.M."/>
            <person name="Onetto C.A."/>
            <person name="Borneman A.R."/>
        </authorList>
    </citation>
    <scope>NUCLEOTIDE SEQUENCE [LARGE SCALE GENOMIC DNA]</scope>
    <source>
        <strain evidence="11">AWRI1</strain>
        <tissue evidence="11">Single Adult Female</tissue>
    </source>
</reference>
<keyword evidence="8" id="KW-0395">Inflammatory response</keyword>
<dbReference type="Pfam" id="PF02845">
    <property type="entry name" value="CUE"/>
    <property type="match status" value="1"/>
</dbReference>
<dbReference type="Gene3D" id="1.10.8.10">
    <property type="entry name" value="DNA helicase RuvA subunit, C-terminal domain"/>
    <property type="match status" value="1"/>
</dbReference>
<dbReference type="AlphaFoldDB" id="A0AAN9Y6M7"/>
<evidence type="ECO:0000256" key="6">
    <source>
        <dbReference type="ARBA" id="ARBA00022859"/>
    </source>
</evidence>
<comment type="subcellular location">
    <subcellularLocation>
        <location evidence="1">Cytoplasm</location>
    </subcellularLocation>
</comment>
<dbReference type="SMART" id="SM00546">
    <property type="entry name" value="CUE"/>
    <property type="match status" value="1"/>
</dbReference>
<dbReference type="Pfam" id="PF00168">
    <property type="entry name" value="C2"/>
    <property type="match status" value="1"/>
</dbReference>
<dbReference type="GO" id="GO:0045087">
    <property type="term" value="P:innate immune response"/>
    <property type="evidence" value="ECO:0007669"/>
    <property type="project" value="UniProtKB-KW"/>
</dbReference>
<feature type="domain" description="C2" evidence="9">
    <location>
        <begin position="20"/>
        <end position="137"/>
    </location>
</feature>
<dbReference type="GO" id="GO:0006511">
    <property type="term" value="P:ubiquitin-dependent protein catabolic process"/>
    <property type="evidence" value="ECO:0007669"/>
    <property type="project" value="TreeGrafter"/>
</dbReference>
<evidence type="ECO:0000256" key="1">
    <source>
        <dbReference type="ARBA" id="ARBA00004496"/>
    </source>
</evidence>
<dbReference type="EMBL" id="JBBCAQ010000010">
    <property type="protein sequence ID" value="KAK7601878.1"/>
    <property type="molecule type" value="Genomic_DNA"/>
</dbReference>
<comment type="caution">
    <text evidence="11">The sequence shown here is derived from an EMBL/GenBank/DDBJ whole genome shotgun (WGS) entry which is preliminary data.</text>
</comment>
<evidence type="ECO:0000259" key="9">
    <source>
        <dbReference type="PROSITE" id="PS50004"/>
    </source>
</evidence>
<evidence type="ECO:0000256" key="8">
    <source>
        <dbReference type="ARBA" id="ARBA00023198"/>
    </source>
</evidence>
<dbReference type="PROSITE" id="PS51140">
    <property type="entry name" value="CUE"/>
    <property type="match status" value="1"/>
</dbReference>
<gene>
    <name evidence="11" type="ORF">V9T40_009319</name>
</gene>
<dbReference type="InterPro" id="IPR037301">
    <property type="entry name" value="Tollip_C2"/>
</dbReference>
<dbReference type="InterPro" id="IPR041799">
    <property type="entry name" value="TOLIP_CUE"/>
</dbReference>
<feature type="domain" description="CUE" evidence="10">
    <location>
        <begin position="204"/>
        <end position="247"/>
    </location>
</feature>
<evidence type="ECO:0000313" key="12">
    <source>
        <dbReference type="Proteomes" id="UP001367676"/>
    </source>
</evidence>
<evidence type="ECO:0000256" key="5">
    <source>
        <dbReference type="ARBA" id="ARBA00022737"/>
    </source>
</evidence>
<comment type="similarity">
    <text evidence="2">Belongs to the tollip family.</text>
</comment>
<keyword evidence="6" id="KW-0391">Immunity</keyword>